<organism evidence="3 4">
    <name type="scientific">Ferrimonas balearica (strain DSM 9799 / CCM 4581 / KCTC 23876 / PAT)</name>
    <dbReference type="NCBI Taxonomy" id="550540"/>
    <lineage>
        <taxon>Bacteria</taxon>
        <taxon>Pseudomonadati</taxon>
        <taxon>Pseudomonadota</taxon>
        <taxon>Gammaproteobacteria</taxon>
        <taxon>Alteromonadales</taxon>
        <taxon>Ferrimonadaceae</taxon>
        <taxon>Ferrimonas</taxon>
    </lineage>
</organism>
<dbReference type="CDD" id="cd02947">
    <property type="entry name" value="TRX_family"/>
    <property type="match status" value="1"/>
</dbReference>
<dbReference type="SUPFAM" id="SSF52833">
    <property type="entry name" value="Thioredoxin-like"/>
    <property type="match status" value="1"/>
</dbReference>
<dbReference type="PROSITE" id="PS51352">
    <property type="entry name" value="THIOREDOXIN_2"/>
    <property type="match status" value="1"/>
</dbReference>
<dbReference type="InterPro" id="IPR036249">
    <property type="entry name" value="Thioredoxin-like_sf"/>
</dbReference>
<dbReference type="KEGG" id="fbl:Fbal_0672"/>
<feature type="domain" description="Thioredoxin" evidence="2">
    <location>
        <begin position="57"/>
        <end position="189"/>
    </location>
</feature>
<dbReference type="Proteomes" id="UP000006683">
    <property type="component" value="Chromosome"/>
</dbReference>
<evidence type="ECO:0000313" key="4">
    <source>
        <dbReference type="Proteomes" id="UP000006683"/>
    </source>
</evidence>
<evidence type="ECO:0000313" key="3">
    <source>
        <dbReference type="EMBL" id="ADN74884.1"/>
    </source>
</evidence>
<dbReference type="Pfam" id="PF14595">
    <property type="entry name" value="Thioredoxin_9"/>
    <property type="match status" value="1"/>
</dbReference>
<dbReference type="STRING" id="550540.Fbal_0672"/>
<keyword evidence="1" id="KW-0732">Signal</keyword>
<proteinExistence type="predicted"/>
<accession>E1SRB9</accession>
<evidence type="ECO:0000256" key="1">
    <source>
        <dbReference type="SAM" id="SignalP"/>
    </source>
</evidence>
<dbReference type="EMBL" id="CP002209">
    <property type="protein sequence ID" value="ADN74884.1"/>
    <property type="molecule type" value="Genomic_DNA"/>
</dbReference>
<reference evidence="3 4" key="1">
    <citation type="journal article" date="2010" name="Stand. Genomic Sci.">
        <title>Complete genome sequence of Ferrimonas balearica type strain (PAT).</title>
        <authorList>
            <person name="Nolan M."/>
            <person name="Sikorski J."/>
            <person name="Davenport K."/>
            <person name="Lucas S."/>
            <person name="Glavina Del Rio T."/>
            <person name="Tice H."/>
            <person name="Cheng J."/>
            <person name="Goodwin L."/>
            <person name="Pitluck S."/>
            <person name="Liolios K."/>
            <person name="Ivanova N."/>
            <person name="Mavromatis K."/>
            <person name="Ovchinnikova G."/>
            <person name="Pati A."/>
            <person name="Chen A."/>
            <person name="Palaniappan K."/>
            <person name="Land M."/>
            <person name="Hauser L."/>
            <person name="Chang Y."/>
            <person name="Jeffries C."/>
            <person name="Tapia R."/>
            <person name="Brettin T."/>
            <person name="Detter J."/>
            <person name="Han C."/>
            <person name="Yasawong M."/>
            <person name="Rohde M."/>
            <person name="Tindall B."/>
            <person name="Goker M."/>
            <person name="Woyke T."/>
            <person name="Bristow J."/>
            <person name="Eisen J."/>
            <person name="Markowitz V."/>
            <person name="Hugenholtz P."/>
            <person name="Kyrpides N."/>
            <person name="Klenk H."/>
            <person name="Lapidus A."/>
        </authorList>
    </citation>
    <scope>NUCLEOTIDE SEQUENCE [LARGE SCALE GENOMIC DNA]</scope>
    <source>
        <strain evidence="4">DSM 9799 / CCM 4581 / KCTC 23876 / PAT</strain>
    </source>
</reference>
<dbReference type="OrthoDB" id="6398367at2"/>
<protein>
    <recommendedName>
        <fullName evidence="2">Thioredoxin domain-containing protein</fullName>
    </recommendedName>
</protein>
<dbReference type="GeneID" id="67180913"/>
<dbReference type="AlphaFoldDB" id="E1SRB9"/>
<dbReference type="eggNOG" id="COG0526">
    <property type="taxonomic scope" value="Bacteria"/>
</dbReference>
<dbReference type="RefSeq" id="WP_013344190.1">
    <property type="nucleotide sequence ID" value="NC_014541.1"/>
</dbReference>
<name>E1SRB9_FERBD</name>
<gene>
    <name evidence="3" type="ordered locus">Fbal_0672</name>
</gene>
<feature type="chain" id="PRO_5003151050" description="Thioredoxin domain-containing protein" evidence="1">
    <location>
        <begin position="21"/>
        <end position="189"/>
    </location>
</feature>
<keyword evidence="4" id="KW-1185">Reference proteome</keyword>
<dbReference type="InterPro" id="IPR013766">
    <property type="entry name" value="Thioredoxin_domain"/>
</dbReference>
<dbReference type="Gene3D" id="3.40.30.10">
    <property type="entry name" value="Glutaredoxin"/>
    <property type="match status" value="1"/>
</dbReference>
<feature type="signal peptide" evidence="1">
    <location>
        <begin position="1"/>
        <end position="20"/>
    </location>
</feature>
<sequence length="189" mass="20030">MKKIALALLAAGLVSGVAQAQPLDHKRMLATMGGVDQPTMANPHGSPHGAAPMQDAVLTGELDPNKLIFELVPMGRSYLEYQVDTAALAPLQGYDKPTEITVVVGTWCGDCHTHTPAFIKIMKALNNANIQVRYIGVDKQGKAGDVSLDSIEFESIPTFIVSQGGKEIGRIAGAPKASLEQDLVAILTQ</sequence>
<evidence type="ECO:0000259" key="2">
    <source>
        <dbReference type="PROSITE" id="PS51352"/>
    </source>
</evidence>
<dbReference type="HOGENOM" id="CLU_1432595_0_0_6"/>